<comment type="caution">
    <text evidence="4">The sequence shown here is derived from an EMBL/GenBank/DDBJ whole genome shotgun (WGS) entry which is preliminary data.</text>
</comment>
<reference evidence="4 5" key="1">
    <citation type="journal article" date="2024" name="Arch. Microbiol.">
        <title>Corallococcus caeni sp. nov., a novel myxobacterium isolated from activated sludge.</title>
        <authorList>
            <person name="Tomita S."/>
            <person name="Nakai R."/>
            <person name="Kuroda K."/>
            <person name="Kurashita H."/>
            <person name="Hatamoto M."/>
            <person name="Yamaguchi T."/>
            <person name="Narihiro T."/>
        </authorList>
    </citation>
    <scope>NUCLEOTIDE SEQUENCE [LARGE SCALE GENOMIC DNA]</scope>
    <source>
        <strain evidence="4 5">NO1</strain>
    </source>
</reference>
<gene>
    <name evidence="4" type="ORF">ASNO1_38150</name>
</gene>
<protein>
    <recommendedName>
        <fullName evidence="3">N-acetyltransferase domain-containing protein</fullName>
    </recommendedName>
</protein>
<dbReference type="RefSeq" id="WP_338278432.1">
    <property type="nucleotide sequence ID" value="NZ_BTTX01000003.1"/>
</dbReference>
<name>A0ABQ6QU44_9BACT</name>
<dbReference type="EMBL" id="BTTX01000003">
    <property type="protein sequence ID" value="GMU07562.1"/>
    <property type="molecule type" value="Genomic_DNA"/>
</dbReference>
<sequence>MTDAELTSRLLTNLIAFKRLQAERGSLRHLQLPGVDAFALPSYQDAHFQQVLFTDADALAAALPAVTAFYRGLGLSRWRVTVTPGQRDALRVLGANGYRPDFTVVAMGAWLPELPDLAPGVPVETVEDMGDLVELNVQTYGQEWRDILSVWRRPPLPVPVHTVVARENGKALSCGLAVDVADTAGVYLVATHPEARGLGLASAVMRGLISGARQRGCTAMVLQSTPAGLRVYRHLGFRDIGAWEHWVPPRAG</sequence>
<dbReference type="Proteomes" id="UP001342631">
    <property type="component" value="Unassembled WGS sequence"/>
</dbReference>
<evidence type="ECO:0000256" key="2">
    <source>
        <dbReference type="ARBA" id="ARBA00023315"/>
    </source>
</evidence>
<evidence type="ECO:0000313" key="5">
    <source>
        <dbReference type="Proteomes" id="UP001342631"/>
    </source>
</evidence>
<evidence type="ECO:0000259" key="3">
    <source>
        <dbReference type="PROSITE" id="PS51186"/>
    </source>
</evidence>
<dbReference type="Gene3D" id="3.40.630.30">
    <property type="match status" value="1"/>
</dbReference>
<keyword evidence="2" id="KW-0012">Acyltransferase</keyword>
<proteinExistence type="predicted"/>
<evidence type="ECO:0000313" key="4">
    <source>
        <dbReference type="EMBL" id="GMU07562.1"/>
    </source>
</evidence>
<dbReference type="InterPro" id="IPR016181">
    <property type="entry name" value="Acyl_CoA_acyltransferase"/>
</dbReference>
<dbReference type="InterPro" id="IPR050832">
    <property type="entry name" value="Bact_Acetyltransf"/>
</dbReference>
<dbReference type="InterPro" id="IPR000182">
    <property type="entry name" value="GNAT_dom"/>
</dbReference>
<dbReference type="PANTHER" id="PTHR43877">
    <property type="entry name" value="AMINOALKYLPHOSPHONATE N-ACETYLTRANSFERASE-RELATED-RELATED"/>
    <property type="match status" value="1"/>
</dbReference>
<organism evidence="4 5">
    <name type="scientific">Corallococcus caeni</name>
    <dbReference type="NCBI Taxonomy" id="3082388"/>
    <lineage>
        <taxon>Bacteria</taxon>
        <taxon>Pseudomonadati</taxon>
        <taxon>Myxococcota</taxon>
        <taxon>Myxococcia</taxon>
        <taxon>Myxococcales</taxon>
        <taxon>Cystobacterineae</taxon>
        <taxon>Myxococcaceae</taxon>
        <taxon>Corallococcus</taxon>
    </lineage>
</organism>
<dbReference type="PROSITE" id="PS51186">
    <property type="entry name" value="GNAT"/>
    <property type="match status" value="1"/>
</dbReference>
<keyword evidence="1" id="KW-0808">Transferase</keyword>
<dbReference type="SUPFAM" id="SSF55729">
    <property type="entry name" value="Acyl-CoA N-acyltransferases (Nat)"/>
    <property type="match status" value="1"/>
</dbReference>
<evidence type="ECO:0000256" key="1">
    <source>
        <dbReference type="ARBA" id="ARBA00022679"/>
    </source>
</evidence>
<feature type="domain" description="N-acetyltransferase" evidence="3">
    <location>
        <begin position="112"/>
        <end position="252"/>
    </location>
</feature>
<keyword evidence="5" id="KW-1185">Reference proteome</keyword>
<accession>A0ABQ6QU44</accession>
<dbReference type="CDD" id="cd04301">
    <property type="entry name" value="NAT_SF"/>
    <property type="match status" value="1"/>
</dbReference>
<dbReference type="Pfam" id="PF00583">
    <property type="entry name" value="Acetyltransf_1"/>
    <property type="match status" value="1"/>
</dbReference>